<feature type="compositionally biased region" description="Low complexity" evidence="1">
    <location>
        <begin position="497"/>
        <end position="515"/>
    </location>
</feature>
<feature type="compositionally biased region" description="Low complexity" evidence="1">
    <location>
        <begin position="563"/>
        <end position="574"/>
    </location>
</feature>
<feature type="compositionally biased region" description="Acidic residues" evidence="1">
    <location>
        <begin position="174"/>
        <end position="183"/>
    </location>
</feature>
<dbReference type="KEGG" id="hazt:108666614"/>
<feature type="compositionally biased region" description="Low complexity" evidence="1">
    <location>
        <begin position="319"/>
        <end position="330"/>
    </location>
</feature>
<dbReference type="GeneID" id="108666614"/>
<keyword evidence="2" id="KW-1185">Reference proteome</keyword>
<feature type="region of interest" description="Disordered" evidence="1">
    <location>
        <begin position="20"/>
        <end position="60"/>
    </location>
</feature>
<feature type="compositionally biased region" description="Basic residues" evidence="1">
    <location>
        <begin position="544"/>
        <end position="553"/>
    </location>
</feature>
<accession>A0A979FTS0</accession>
<evidence type="ECO:0000313" key="2">
    <source>
        <dbReference type="Proteomes" id="UP000694843"/>
    </source>
</evidence>
<dbReference type="RefSeq" id="XP_047740008.1">
    <property type="nucleotide sequence ID" value="XM_047884052.1"/>
</dbReference>
<feature type="compositionally biased region" description="Basic residues" evidence="1">
    <location>
        <begin position="516"/>
        <end position="534"/>
    </location>
</feature>
<proteinExistence type="predicted"/>
<feature type="region of interest" description="Disordered" evidence="1">
    <location>
        <begin position="105"/>
        <end position="140"/>
    </location>
</feature>
<evidence type="ECO:0000313" key="3">
    <source>
        <dbReference type="RefSeq" id="XP_047740008.1"/>
    </source>
</evidence>
<sequence>FLFDTNTTNKIRNRFRIAYSGDDGANGRASADEYENCDRGDAPPIEDSSEKSVSSKKEKRLKNVYGGKTCLDKSQLDTKPSLLNGAVKQEKSDCHKASVSVKISSYSRPGALSNKDGYRPSEGSAGRAAGSSNSLSDEKRETLRRLLTVSGSKDTTAVLGRKKIDSYKLSLTFPDDEEDEDDNRTDSVTSVPGLKPPSLPDPRSPLLTKLNQTLECNGEKSSQPQPQNASVVASMANGKLPAVHADSGVLQQAGLNKAPPMKIPPLHFRKLNRLEIGKNVMKAPALVEGKESLTSPDNKSPSARLTAAEAKPELLVNGRPRLTSPLLPTPVRKPSASLKSESKDKDVTKNRSRSPDERRSGGQRPPWSSSSRSRSRSHSRSRSKHRRSGSKSSRSRSRSFSRSRSPYRSRSPSRHSRSRSTSRHSRSRSPSRHSISRSPSRHSRSRSRSPKRSQTRHRSQTLSRSGSRSKHGSRSRTRSESRSKSRSRSKRSRTRSYSRSSSRSRSYSRSISRSRSSSRSRSRSRSVSIPRRRGSPSFLDKRRITSARKRPVPYHRPTPPPESDSSSSSSWSSRSRSHSPQRRGSCLRRSRSRSVSWSRRRSPSYGRTK</sequence>
<feature type="region of interest" description="Disordered" evidence="1">
    <location>
        <begin position="287"/>
        <end position="609"/>
    </location>
</feature>
<feature type="compositionally biased region" description="Low complexity" evidence="1">
    <location>
        <begin position="362"/>
        <end position="372"/>
    </location>
</feature>
<feature type="compositionally biased region" description="Basic residues" evidence="1">
    <location>
        <begin position="373"/>
        <end position="459"/>
    </location>
</feature>
<feature type="compositionally biased region" description="Basic and acidic residues" evidence="1">
    <location>
        <begin position="340"/>
        <end position="360"/>
    </location>
</feature>
<evidence type="ECO:0000256" key="1">
    <source>
        <dbReference type="SAM" id="MobiDB-lite"/>
    </source>
</evidence>
<feature type="compositionally biased region" description="Pro residues" evidence="1">
    <location>
        <begin position="194"/>
        <end position="203"/>
    </location>
</feature>
<dbReference type="AlphaFoldDB" id="A0A979FTS0"/>
<feature type="compositionally biased region" description="Basic residues" evidence="1">
    <location>
        <begin position="484"/>
        <end position="496"/>
    </location>
</feature>
<gene>
    <name evidence="3" type="primary">LOC108666614</name>
</gene>
<protein>
    <submittedName>
        <fullName evidence="3">Serine/arginine repetitive matrix protein 2</fullName>
    </submittedName>
</protein>
<feature type="non-terminal residue" evidence="3">
    <location>
        <position position="1"/>
    </location>
</feature>
<name>A0A979FTS0_HYAAZ</name>
<dbReference type="Proteomes" id="UP000694843">
    <property type="component" value="Unplaced"/>
</dbReference>
<feature type="compositionally biased region" description="Polar residues" evidence="1">
    <location>
        <begin position="292"/>
        <end position="303"/>
    </location>
</feature>
<feature type="compositionally biased region" description="Low complexity" evidence="1">
    <location>
        <begin position="121"/>
        <end position="135"/>
    </location>
</feature>
<organism evidence="2 3">
    <name type="scientific">Hyalella azteca</name>
    <name type="common">Amphipod</name>
    <dbReference type="NCBI Taxonomy" id="294128"/>
    <lineage>
        <taxon>Eukaryota</taxon>
        <taxon>Metazoa</taxon>
        <taxon>Ecdysozoa</taxon>
        <taxon>Arthropoda</taxon>
        <taxon>Crustacea</taxon>
        <taxon>Multicrustacea</taxon>
        <taxon>Malacostraca</taxon>
        <taxon>Eumalacostraca</taxon>
        <taxon>Peracarida</taxon>
        <taxon>Amphipoda</taxon>
        <taxon>Senticaudata</taxon>
        <taxon>Talitrida</taxon>
        <taxon>Talitroidea</taxon>
        <taxon>Hyalellidae</taxon>
        <taxon>Hyalella</taxon>
    </lineage>
</organism>
<feature type="compositionally biased region" description="Basic residues" evidence="1">
    <location>
        <begin position="575"/>
        <end position="609"/>
    </location>
</feature>
<feature type="compositionally biased region" description="Basic residues" evidence="1">
    <location>
        <begin position="467"/>
        <end position="476"/>
    </location>
</feature>
<reference evidence="3" key="1">
    <citation type="submission" date="2025-08" db="UniProtKB">
        <authorList>
            <consortium name="RefSeq"/>
        </authorList>
    </citation>
    <scope>IDENTIFICATION</scope>
    <source>
        <tissue evidence="3">Whole organism</tissue>
    </source>
</reference>
<feature type="region of interest" description="Disordered" evidence="1">
    <location>
        <begin position="169"/>
        <end position="206"/>
    </location>
</feature>